<dbReference type="SUPFAM" id="SSF158452">
    <property type="entry name" value="YqcC-like"/>
    <property type="match status" value="1"/>
</dbReference>
<dbReference type="PANTHER" id="PTHR39586">
    <property type="entry name" value="CYTOPLASMIC PROTEIN-RELATED"/>
    <property type="match status" value="1"/>
</dbReference>
<evidence type="ECO:0000313" key="2">
    <source>
        <dbReference type="EMBL" id="MBD3585403.1"/>
    </source>
</evidence>
<dbReference type="InterPro" id="IPR036814">
    <property type="entry name" value="YqcC-like_sf"/>
</dbReference>
<organism evidence="2 3">
    <name type="scientific">Salinimonas profundi</name>
    <dbReference type="NCBI Taxonomy" id="2729140"/>
    <lineage>
        <taxon>Bacteria</taxon>
        <taxon>Pseudomonadati</taxon>
        <taxon>Pseudomonadota</taxon>
        <taxon>Gammaproteobacteria</taxon>
        <taxon>Alteromonadales</taxon>
        <taxon>Alteromonadaceae</taxon>
        <taxon>Alteromonas/Salinimonas group</taxon>
        <taxon>Salinimonas</taxon>
    </lineage>
</organism>
<protein>
    <submittedName>
        <fullName evidence="2">YqcC family protein</fullName>
    </submittedName>
</protein>
<proteinExistence type="predicted"/>
<name>A0ABR8LJG6_9ALTE</name>
<evidence type="ECO:0000259" key="1">
    <source>
        <dbReference type="Pfam" id="PF04287"/>
    </source>
</evidence>
<accession>A0ABR8LJG6</accession>
<dbReference type="InterPro" id="IPR007384">
    <property type="entry name" value="UCP006257"/>
</dbReference>
<dbReference type="RefSeq" id="WP_191023410.1">
    <property type="nucleotide sequence ID" value="NZ_JABBXD010000002.1"/>
</dbReference>
<dbReference type="Proteomes" id="UP000624419">
    <property type="component" value="Unassembled WGS sequence"/>
</dbReference>
<gene>
    <name evidence="2" type="ORF">HHX48_06640</name>
</gene>
<dbReference type="EMBL" id="JABBXD010000002">
    <property type="protein sequence ID" value="MBD3585403.1"/>
    <property type="molecule type" value="Genomic_DNA"/>
</dbReference>
<sequence>MSDRAFIQHQLIRIEQYLKQEELWSDKAPEEAALMSETPFAADAMPFEQWLQFIYLPKMQQYLEQNHGVPARMQVAPMAHEVFAPKHLALTHLLMALDNLSETENG</sequence>
<comment type="caution">
    <text evidence="2">The sequence shown here is derived from an EMBL/GenBank/DDBJ whole genome shotgun (WGS) entry which is preliminary data.</text>
</comment>
<keyword evidence="3" id="KW-1185">Reference proteome</keyword>
<dbReference type="InterPro" id="IPR023376">
    <property type="entry name" value="YqcC-like_dom"/>
</dbReference>
<dbReference type="Gene3D" id="1.20.1440.40">
    <property type="entry name" value="YqcC-like"/>
    <property type="match status" value="1"/>
</dbReference>
<reference evidence="2 3" key="1">
    <citation type="submission" date="2020-04" db="EMBL/GenBank/DDBJ databases">
        <title>Salinimonas sp. HHU 13199.</title>
        <authorList>
            <person name="Cui X."/>
            <person name="Zhang D."/>
        </authorList>
    </citation>
    <scope>NUCLEOTIDE SEQUENCE [LARGE SCALE GENOMIC DNA]</scope>
    <source>
        <strain evidence="2 3">HHU 13199</strain>
    </source>
</reference>
<feature type="domain" description="YqcC-like" evidence="1">
    <location>
        <begin position="7"/>
        <end position="100"/>
    </location>
</feature>
<evidence type="ECO:0000313" key="3">
    <source>
        <dbReference type="Proteomes" id="UP000624419"/>
    </source>
</evidence>
<dbReference type="Pfam" id="PF04287">
    <property type="entry name" value="DUF446"/>
    <property type="match status" value="1"/>
</dbReference>
<dbReference type="PANTHER" id="PTHR39586:SF1">
    <property type="entry name" value="CYTOPLASMIC PROTEIN"/>
    <property type="match status" value="1"/>
</dbReference>